<proteinExistence type="predicted"/>
<keyword evidence="3" id="KW-1185">Reference proteome</keyword>
<sequence length="158" mass="17993">MWSLSFECVVDKMTHISYCLGPEPASLTNRANKQKQLTVNGTTHSHRERTPHPKNPSSTNLTNDALVLRGLVVPSHRTRGSRSEQIGSHLTGTTQTTPRSVHSETEHRAGLQRRRAARSVFTEKHRPRGWSLQRRRTVGRRRRNGMVAMKRGDGRQRD</sequence>
<protein>
    <submittedName>
        <fullName evidence="2">Uncharacterized protein</fullName>
    </submittedName>
</protein>
<gene>
    <name evidence="2" type="ORF">F511_05198</name>
</gene>
<reference evidence="2 3" key="1">
    <citation type="journal article" date="2015" name="Proc. Natl. Acad. Sci. U.S.A.">
        <title>The resurrection genome of Boea hygrometrica: A blueprint for survival of dehydration.</title>
        <authorList>
            <person name="Xiao L."/>
            <person name="Yang G."/>
            <person name="Zhang L."/>
            <person name="Yang X."/>
            <person name="Zhao S."/>
            <person name="Ji Z."/>
            <person name="Zhou Q."/>
            <person name="Hu M."/>
            <person name="Wang Y."/>
            <person name="Chen M."/>
            <person name="Xu Y."/>
            <person name="Jin H."/>
            <person name="Xiao X."/>
            <person name="Hu G."/>
            <person name="Bao F."/>
            <person name="Hu Y."/>
            <person name="Wan P."/>
            <person name="Li L."/>
            <person name="Deng X."/>
            <person name="Kuang T."/>
            <person name="Xiang C."/>
            <person name="Zhu J.K."/>
            <person name="Oliver M.J."/>
            <person name="He Y."/>
        </authorList>
    </citation>
    <scope>NUCLEOTIDE SEQUENCE [LARGE SCALE GENOMIC DNA]</scope>
    <source>
        <strain evidence="3">cv. XS01</strain>
    </source>
</reference>
<dbReference type="Proteomes" id="UP000250235">
    <property type="component" value="Unassembled WGS sequence"/>
</dbReference>
<accession>A0A2Z7C904</accession>
<evidence type="ECO:0000313" key="2">
    <source>
        <dbReference type="EMBL" id="KZV40953.1"/>
    </source>
</evidence>
<evidence type="ECO:0000256" key="1">
    <source>
        <dbReference type="SAM" id="MobiDB-lite"/>
    </source>
</evidence>
<dbReference type="AlphaFoldDB" id="A0A2Z7C904"/>
<organism evidence="2 3">
    <name type="scientific">Dorcoceras hygrometricum</name>
    <dbReference type="NCBI Taxonomy" id="472368"/>
    <lineage>
        <taxon>Eukaryota</taxon>
        <taxon>Viridiplantae</taxon>
        <taxon>Streptophyta</taxon>
        <taxon>Embryophyta</taxon>
        <taxon>Tracheophyta</taxon>
        <taxon>Spermatophyta</taxon>
        <taxon>Magnoliopsida</taxon>
        <taxon>eudicotyledons</taxon>
        <taxon>Gunneridae</taxon>
        <taxon>Pentapetalae</taxon>
        <taxon>asterids</taxon>
        <taxon>lamiids</taxon>
        <taxon>Lamiales</taxon>
        <taxon>Gesneriaceae</taxon>
        <taxon>Didymocarpoideae</taxon>
        <taxon>Trichosporeae</taxon>
        <taxon>Loxocarpinae</taxon>
        <taxon>Dorcoceras</taxon>
    </lineage>
</organism>
<feature type="compositionally biased region" description="Basic residues" evidence="1">
    <location>
        <begin position="125"/>
        <end position="144"/>
    </location>
</feature>
<feature type="region of interest" description="Disordered" evidence="1">
    <location>
        <begin position="39"/>
        <end position="158"/>
    </location>
</feature>
<evidence type="ECO:0000313" key="3">
    <source>
        <dbReference type="Proteomes" id="UP000250235"/>
    </source>
</evidence>
<name>A0A2Z7C904_9LAMI</name>
<dbReference type="EMBL" id="KQ999852">
    <property type="protein sequence ID" value="KZV40953.1"/>
    <property type="molecule type" value="Genomic_DNA"/>
</dbReference>
<feature type="compositionally biased region" description="Polar residues" evidence="1">
    <location>
        <begin position="83"/>
        <end position="100"/>
    </location>
</feature>